<proteinExistence type="predicted"/>
<keyword evidence="2" id="KW-1185">Reference proteome</keyword>
<evidence type="ECO:0008006" key="3">
    <source>
        <dbReference type="Google" id="ProtNLM"/>
    </source>
</evidence>
<protein>
    <recommendedName>
        <fullName evidence="3">Bacteriocin</fullName>
    </recommendedName>
</protein>
<evidence type="ECO:0000313" key="1">
    <source>
        <dbReference type="EMBL" id="MEO1769604.1"/>
    </source>
</evidence>
<name>A0ABV0ELT9_9ENTE</name>
<accession>A0ABV0ELT9</accession>
<dbReference type="Proteomes" id="UP000664357">
    <property type="component" value="Unassembled WGS sequence"/>
</dbReference>
<comment type="caution">
    <text evidence="1">The sequence shown here is derived from an EMBL/GenBank/DDBJ whole genome shotgun (WGS) entry which is preliminary data.</text>
</comment>
<reference evidence="1 2" key="2">
    <citation type="submission" date="2024-02" db="EMBL/GenBank/DDBJ databases">
        <title>The Genome Sequence of Enterococcus sp. DIV0159.</title>
        <authorList>
            <person name="Earl A."/>
            <person name="Manson A."/>
            <person name="Gilmore M."/>
            <person name="Sanders J."/>
            <person name="Shea T."/>
            <person name="Howe W."/>
            <person name="Livny J."/>
            <person name="Cuomo C."/>
            <person name="Neafsey D."/>
            <person name="Birren B."/>
        </authorList>
    </citation>
    <scope>NUCLEOTIDE SEQUENCE [LARGE SCALE GENOMIC DNA]</scope>
    <source>
        <strain evidence="1 2">665A</strain>
    </source>
</reference>
<organism evidence="1 2">
    <name type="scientific">Candidatus Enterococcus ferrettii</name>
    <dbReference type="NCBI Taxonomy" id="2815324"/>
    <lineage>
        <taxon>Bacteria</taxon>
        <taxon>Bacillati</taxon>
        <taxon>Bacillota</taxon>
        <taxon>Bacilli</taxon>
        <taxon>Lactobacillales</taxon>
        <taxon>Enterococcaceae</taxon>
        <taxon>Enterococcus</taxon>
    </lineage>
</organism>
<sequence>MQNVKTLSVQEMQQTIGGSSADATCAINTVGGYATGNLGGALVGFLGSCVHWGYNKKPVNGWTKV</sequence>
<evidence type="ECO:0000313" key="2">
    <source>
        <dbReference type="Proteomes" id="UP000664357"/>
    </source>
</evidence>
<dbReference type="RefSeq" id="WP_207700602.1">
    <property type="nucleotide sequence ID" value="NZ_JAFREL020000001.1"/>
</dbReference>
<reference evidence="1 2" key="1">
    <citation type="submission" date="2021-03" db="EMBL/GenBank/DDBJ databases">
        <authorList>
            <person name="Gilmore M.S."/>
            <person name="Schwartzman J."/>
            <person name="Van Tyne D."/>
            <person name="Martin M."/>
            <person name="Earl A.M."/>
            <person name="Manson A.L."/>
            <person name="Straub T."/>
            <person name="Salamzade R."/>
            <person name="Saavedra J."/>
            <person name="Lebreton F."/>
            <person name="Prichula J."/>
            <person name="Schaufler K."/>
            <person name="Gaca A."/>
            <person name="Sgardioli B."/>
            <person name="Wagenaar J."/>
            <person name="Strong T."/>
        </authorList>
    </citation>
    <scope>NUCLEOTIDE SEQUENCE [LARGE SCALE GENOMIC DNA]</scope>
    <source>
        <strain evidence="1 2">665A</strain>
    </source>
</reference>
<gene>
    <name evidence="1" type="ORF">JZO67_001555</name>
</gene>
<dbReference type="EMBL" id="JAFREL020000001">
    <property type="protein sequence ID" value="MEO1769604.1"/>
    <property type="molecule type" value="Genomic_DNA"/>
</dbReference>